<feature type="region of interest" description="Disordered" evidence="1">
    <location>
        <begin position="31"/>
        <end position="52"/>
    </location>
</feature>
<organism evidence="2 3">
    <name type="scientific">Hymenobacter mucosus</name>
    <dbReference type="NCBI Taxonomy" id="1411120"/>
    <lineage>
        <taxon>Bacteria</taxon>
        <taxon>Pseudomonadati</taxon>
        <taxon>Bacteroidota</taxon>
        <taxon>Cytophagia</taxon>
        <taxon>Cytophagales</taxon>
        <taxon>Hymenobacteraceae</taxon>
        <taxon>Hymenobacter</taxon>
    </lineage>
</organism>
<evidence type="ECO:0000313" key="2">
    <source>
        <dbReference type="EMBL" id="SNS07789.1"/>
    </source>
</evidence>
<keyword evidence="3" id="KW-1185">Reference proteome</keyword>
<dbReference type="Proteomes" id="UP000198310">
    <property type="component" value="Unassembled WGS sequence"/>
</dbReference>
<sequence>MPKATGKEANSNCLLNPLLLPQNSPFVKHPKSARSLVKVPRSAGRGSGEKNHHFSEVSGITYIMLRDTTQMESGLSRAAWLRESPV</sequence>
<evidence type="ECO:0000313" key="3">
    <source>
        <dbReference type="Proteomes" id="UP000198310"/>
    </source>
</evidence>
<accession>A0A239BJL2</accession>
<reference evidence="3" key="1">
    <citation type="submission" date="2017-06" db="EMBL/GenBank/DDBJ databases">
        <authorList>
            <person name="Varghese N."/>
            <person name="Submissions S."/>
        </authorList>
    </citation>
    <scope>NUCLEOTIDE SEQUENCE [LARGE SCALE GENOMIC DNA]</scope>
    <source>
        <strain evidence="3">DSM 28041</strain>
    </source>
</reference>
<proteinExistence type="predicted"/>
<protein>
    <submittedName>
        <fullName evidence="2">Uncharacterized protein</fullName>
    </submittedName>
</protein>
<name>A0A239BJL2_9BACT</name>
<gene>
    <name evidence="2" type="ORF">SAMN06269173_1261</name>
</gene>
<dbReference type="EMBL" id="FZNS01000026">
    <property type="protein sequence ID" value="SNS07789.1"/>
    <property type="molecule type" value="Genomic_DNA"/>
</dbReference>
<evidence type="ECO:0000256" key="1">
    <source>
        <dbReference type="SAM" id="MobiDB-lite"/>
    </source>
</evidence>
<dbReference type="AlphaFoldDB" id="A0A239BJL2"/>